<organism evidence="1 2">
    <name type="scientific">Rhodopseudomonas palustris</name>
    <dbReference type="NCBI Taxonomy" id="1076"/>
    <lineage>
        <taxon>Bacteria</taxon>
        <taxon>Pseudomonadati</taxon>
        <taxon>Pseudomonadota</taxon>
        <taxon>Alphaproteobacteria</taxon>
        <taxon>Hyphomicrobiales</taxon>
        <taxon>Nitrobacteraceae</taxon>
        <taxon>Rhodopseudomonas</taxon>
    </lineage>
</organism>
<gene>
    <name evidence="1" type="ORF">DNX69_05485</name>
</gene>
<protein>
    <submittedName>
        <fullName evidence="1">Uncharacterized protein</fullName>
    </submittedName>
</protein>
<reference evidence="1 2" key="1">
    <citation type="submission" date="2018-06" db="EMBL/GenBank/DDBJ databases">
        <title>Draft Whole-Genome Sequence of the purple photosynthetic bacterium Rhodospeudomonas palustris XCP.</title>
        <authorList>
            <person name="Rayyan A."/>
            <person name="Meyer T.E."/>
            <person name="Kyndt J.A."/>
        </authorList>
    </citation>
    <scope>NUCLEOTIDE SEQUENCE [LARGE SCALE GENOMIC DNA]</scope>
    <source>
        <strain evidence="1 2">XCP</strain>
    </source>
</reference>
<dbReference type="RefSeq" id="WP_110785014.1">
    <property type="nucleotide sequence ID" value="NZ_QKQS01000008.1"/>
</dbReference>
<sequence>MPLQNRVTPFGEIVAVASRGMFTGNRGIIHDPATRTLLNRRWSSHAWITCACEFRGRRRDVMATRSWTELFFLDEATALAAGHRPCYYCRRADANRFGAAWARGNGLEQITAKEIDTTLHRERLDGRAKRLHALPCAVDELPDGAMVAGEQSDDAGGRNDTCTRTAYLVTQGSLLRWSFEGYQPVGAAVIEGLQDRLFLLTPPSTLRALEAGYQPALHPTARTN</sequence>
<accession>A0A323UMT2</accession>
<name>A0A323UMT2_RHOPL</name>
<dbReference type="OrthoDB" id="894286at2"/>
<dbReference type="Proteomes" id="UP000248134">
    <property type="component" value="Unassembled WGS sequence"/>
</dbReference>
<evidence type="ECO:0000313" key="2">
    <source>
        <dbReference type="Proteomes" id="UP000248134"/>
    </source>
</evidence>
<proteinExistence type="predicted"/>
<dbReference type="AlphaFoldDB" id="A0A323UMT2"/>
<comment type="caution">
    <text evidence="1">The sequence shown here is derived from an EMBL/GenBank/DDBJ whole genome shotgun (WGS) entry which is preliminary data.</text>
</comment>
<evidence type="ECO:0000313" key="1">
    <source>
        <dbReference type="EMBL" id="PZA12930.1"/>
    </source>
</evidence>
<dbReference type="EMBL" id="QKQS01000008">
    <property type="protein sequence ID" value="PZA12930.1"/>
    <property type="molecule type" value="Genomic_DNA"/>
</dbReference>